<dbReference type="PANTHER" id="PTHR11803">
    <property type="entry name" value="2-IMINOBUTANOATE/2-IMINOPROPANOATE DEAMINASE RIDA"/>
    <property type="match status" value="1"/>
</dbReference>
<dbReference type="InterPro" id="IPR006175">
    <property type="entry name" value="YjgF/YER057c/UK114"/>
</dbReference>
<dbReference type="GO" id="GO:0019239">
    <property type="term" value="F:deaminase activity"/>
    <property type="evidence" value="ECO:0007669"/>
    <property type="project" value="TreeGrafter"/>
</dbReference>
<feature type="region of interest" description="Disordered" evidence="2">
    <location>
        <begin position="1"/>
        <end position="21"/>
    </location>
</feature>
<reference evidence="3" key="2">
    <citation type="submission" date="2020-09" db="EMBL/GenBank/DDBJ databases">
        <authorList>
            <person name="Sun Q."/>
            <person name="Zhou Y."/>
        </authorList>
    </citation>
    <scope>NUCLEOTIDE SEQUENCE</scope>
    <source>
        <strain evidence="3">CGMCC 4.7312</strain>
    </source>
</reference>
<sequence>MTNHCLGEGKNMATQVRTDSAPTPAGGYSQALVVNGLIFTAGMGPIDPATGQLVGQDIEEQTSLVLRNLDEVLRAGGSCLARVVKATVHLADLADFAVFDRTYRTLMSEPYPVRTTVGSTLPPGMLVEIDFVAVVDGDR</sequence>
<dbReference type="SUPFAM" id="SSF55298">
    <property type="entry name" value="YjgF-like"/>
    <property type="match status" value="1"/>
</dbReference>
<dbReference type="InterPro" id="IPR035959">
    <property type="entry name" value="RutC-like_sf"/>
</dbReference>
<evidence type="ECO:0000256" key="1">
    <source>
        <dbReference type="ARBA" id="ARBA00010552"/>
    </source>
</evidence>
<gene>
    <name evidence="3" type="ORF">GCM10011608_42870</name>
</gene>
<dbReference type="CDD" id="cd00448">
    <property type="entry name" value="YjgF_YER057c_UK114_family"/>
    <property type="match status" value="1"/>
</dbReference>
<feature type="compositionally biased region" description="Polar residues" evidence="2">
    <location>
        <begin position="12"/>
        <end position="21"/>
    </location>
</feature>
<dbReference type="FunFam" id="3.30.1330.40:FF:000001">
    <property type="entry name" value="L-PSP family endoribonuclease"/>
    <property type="match status" value="1"/>
</dbReference>
<evidence type="ECO:0000256" key="2">
    <source>
        <dbReference type="SAM" id="MobiDB-lite"/>
    </source>
</evidence>
<dbReference type="GO" id="GO:0005829">
    <property type="term" value="C:cytosol"/>
    <property type="evidence" value="ECO:0007669"/>
    <property type="project" value="TreeGrafter"/>
</dbReference>
<organism evidence="3 4">
    <name type="scientific">Micromonospora sonchi</name>
    <dbReference type="NCBI Taxonomy" id="1763543"/>
    <lineage>
        <taxon>Bacteria</taxon>
        <taxon>Bacillati</taxon>
        <taxon>Actinomycetota</taxon>
        <taxon>Actinomycetes</taxon>
        <taxon>Micromonosporales</taxon>
        <taxon>Micromonosporaceae</taxon>
        <taxon>Micromonospora</taxon>
    </lineage>
</organism>
<dbReference type="Proteomes" id="UP000608890">
    <property type="component" value="Unassembled WGS sequence"/>
</dbReference>
<comment type="caution">
    <text evidence="3">The sequence shown here is derived from an EMBL/GenBank/DDBJ whole genome shotgun (WGS) entry which is preliminary data.</text>
</comment>
<evidence type="ECO:0000313" key="3">
    <source>
        <dbReference type="EMBL" id="GGM53451.1"/>
    </source>
</evidence>
<accession>A0A917U401</accession>
<dbReference type="PANTHER" id="PTHR11803:SF39">
    <property type="entry name" value="2-IMINOBUTANOATE_2-IMINOPROPANOATE DEAMINASE"/>
    <property type="match status" value="1"/>
</dbReference>
<dbReference type="Pfam" id="PF01042">
    <property type="entry name" value="Ribonuc_L-PSP"/>
    <property type="match status" value="1"/>
</dbReference>
<dbReference type="AlphaFoldDB" id="A0A917U401"/>
<comment type="similarity">
    <text evidence="1">Belongs to the RutC family.</text>
</comment>
<dbReference type="InterPro" id="IPR006056">
    <property type="entry name" value="RidA"/>
</dbReference>
<reference evidence="3" key="1">
    <citation type="journal article" date="2014" name="Int. J. Syst. Evol. Microbiol.">
        <title>Complete genome sequence of Corynebacterium casei LMG S-19264T (=DSM 44701T), isolated from a smear-ripened cheese.</title>
        <authorList>
            <consortium name="US DOE Joint Genome Institute (JGI-PGF)"/>
            <person name="Walter F."/>
            <person name="Albersmeier A."/>
            <person name="Kalinowski J."/>
            <person name="Ruckert C."/>
        </authorList>
    </citation>
    <scope>NUCLEOTIDE SEQUENCE</scope>
    <source>
        <strain evidence="3">CGMCC 4.7312</strain>
    </source>
</reference>
<dbReference type="Gene3D" id="3.30.1330.40">
    <property type="entry name" value="RutC-like"/>
    <property type="match status" value="1"/>
</dbReference>
<keyword evidence="4" id="KW-1185">Reference proteome</keyword>
<protein>
    <submittedName>
        <fullName evidence="3">Reactive intermediate/imine deaminase</fullName>
    </submittedName>
</protein>
<name>A0A917U401_9ACTN</name>
<proteinExistence type="inferred from homology"/>
<evidence type="ECO:0000313" key="4">
    <source>
        <dbReference type="Proteomes" id="UP000608890"/>
    </source>
</evidence>
<dbReference type="EMBL" id="BMNB01000022">
    <property type="protein sequence ID" value="GGM53451.1"/>
    <property type="molecule type" value="Genomic_DNA"/>
</dbReference>
<dbReference type="NCBIfam" id="TIGR00004">
    <property type="entry name" value="Rid family detoxifying hydrolase"/>
    <property type="match status" value="1"/>
</dbReference>